<dbReference type="Gene3D" id="3.30.390.30">
    <property type="match status" value="1"/>
</dbReference>
<dbReference type="PANTHER" id="PTHR43557">
    <property type="entry name" value="APOPTOSIS-INDUCING FACTOR 1"/>
    <property type="match status" value="1"/>
</dbReference>
<accession>A0A6A6CWE5</accession>
<dbReference type="EMBL" id="ML993586">
    <property type="protein sequence ID" value="KAF2170119.1"/>
    <property type="molecule type" value="Genomic_DNA"/>
</dbReference>
<evidence type="ECO:0000256" key="1">
    <source>
        <dbReference type="ARBA" id="ARBA00001974"/>
    </source>
</evidence>
<dbReference type="InterPro" id="IPR016156">
    <property type="entry name" value="FAD/NAD-linked_Rdtase_dimer_sf"/>
</dbReference>
<dbReference type="OrthoDB" id="6029at2759"/>
<dbReference type="CDD" id="cd03478">
    <property type="entry name" value="Rieske_AIFL_N"/>
    <property type="match status" value="1"/>
</dbReference>
<keyword evidence="12" id="KW-1185">Reference proteome</keyword>
<keyword evidence="7" id="KW-0560">Oxidoreductase</keyword>
<evidence type="ECO:0000256" key="4">
    <source>
        <dbReference type="ARBA" id="ARBA00022714"/>
    </source>
</evidence>
<feature type="domain" description="Rieske" evidence="10">
    <location>
        <begin position="7"/>
        <end position="106"/>
    </location>
</feature>
<keyword evidence="5" id="KW-0479">Metal-binding</keyword>
<evidence type="ECO:0000256" key="2">
    <source>
        <dbReference type="ARBA" id="ARBA00006442"/>
    </source>
</evidence>
<keyword evidence="8" id="KW-0408">Iron</keyword>
<proteinExistence type="inferred from homology"/>
<dbReference type="PROSITE" id="PS51296">
    <property type="entry name" value="RIESKE"/>
    <property type="match status" value="1"/>
</dbReference>
<dbReference type="Gene3D" id="2.102.10.10">
    <property type="entry name" value="Rieske [2Fe-2S] iron-sulphur domain"/>
    <property type="match status" value="1"/>
</dbReference>
<dbReference type="Proteomes" id="UP000799537">
    <property type="component" value="Unassembled WGS sequence"/>
</dbReference>
<dbReference type="GO" id="GO:0046872">
    <property type="term" value="F:metal ion binding"/>
    <property type="evidence" value="ECO:0007669"/>
    <property type="project" value="UniProtKB-KW"/>
</dbReference>
<dbReference type="InterPro" id="IPR050446">
    <property type="entry name" value="FAD-oxidoreductase/Apoptosis"/>
</dbReference>
<keyword evidence="6" id="KW-0274">FAD</keyword>
<dbReference type="GO" id="GO:0051537">
    <property type="term" value="F:2 iron, 2 sulfur cluster binding"/>
    <property type="evidence" value="ECO:0007669"/>
    <property type="project" value="UniProtKB-KW"/>
</dbReference>
<dbReference type="InterPro" id="IPR017941">
    <property type="entry name" value="Rieske_2Fe-2S"/>
</dbReference>
<evidence type="ECO:0000313" key="11">
    <source>
        <dbReference type="EMBL" id="KAF2170119.1"/>
    </source>
</evidence>
<evidence type="ECO:0000256" key="5">
    <source>
        <dbReference type="ARBA" id="ARBA00022723"/>
    </source>
</evidence>
<keyword evidence="3" id="KW-0285">Flavoprotein</keyword>
<protein>
    <recommendedName>
        <fullName evidence="10">Rieske domain-containing protein</fullName>
    </recommendedName>
</protein>
<name>A0A6A6CWE5_ZASCE</name>
<dbReference type="SUPFAM" id="SSF55424">
    <property type="entry name" value="FAD/NAD-linked reductases, dimerisation (C-terminal) domain"/>
    <property type="match status" value="1"/>
</dbReference>
<evidence type="ECO:0000256" key="6">
    <source>
        <dbReference type="ARBA" id="ARBA00022827"/>
    </source>
</evidence>
<sequence length="553" mass="59293">MATEFKLKGLTSIDLKNGQLQEVEVEGIEEGKVLLAKVKDEVHALSAKCTHYGAPLAKGVLSGDGRLTCPWHGACWNVKTGDIEDAPAPDPLQKFEIVEKDGSVYIKGEEAAIKANRRNMSIKCQAKGNDQVVVVGRGSGAFGAIDGLRAGGYTGSIINIAEEESTPFDRTKLSKALIGDVSKLELRSKDYYKEGSVDLVTGTVKSVDFYGGQLQTQDGKDYSFTKLILATGGTPRQLPLPGLKGDLKNVFLLRTVSHVQEILKAAGEDGGKKVVVVGSSFIGLEVGNALAGKKHDVSIIGMEEEPMERVMGKKVGAIFRKLLEKNGIKFYMSAEVDKGVESETKSGSIGKVTLKDGTALEADLVIEGVGVRPSTDFLKDNSSVQLEKDGSVAVDESFTIKGLKNVYAIGDIATYPYHGPGGNGKPVRIEHWNVAQNAGRSVANSINNPGSKPKPFIPVFWSALGAQLRYCGHTPEGFDDVIIQGNTDVSEGKQSFVAYYTKSETVVAVASMMKDPYMTQSAELMRRGKMPSKSEISKGVDILEISVPAEVKI</sequence>
<organism evidence="11 12">
    <name type="scientific">Zasmidium cellare ATCC 36951</name>
    <dbReference type="NCBI Taxonomy" id="1080233"/>
    <lineage>
        <taxon>Eukaryota</taxon>
        <taxon>Fungi</taxon>
        <taxon>Dikarya</taxon>
        <taxon>Ascomycota</taxon>
        <taxon>Pezizomycotina</taxon>
        <taxon>Dothideomycetes</taxon>
        <taxon>Dothideomycetidae</taxon>
        <taxon>Mycosphaerellales</taxon>
        <taxon>Mycosphaerellaceae</taxon>
        <taxon>Zasmidium</taxon>
    </lineage>
</organism>
<evidence type="ECO:0000313" key="12">
    <source>
        <dbReference type="Proteomes" id="UP000799537"/>
    </source>
</evidence>
<evidence type="ECO:0000256" key="7">
    <source>
        <dbReference type="ARBA" id="ARBA00023002"/>
    </source>
</evidence>
<dbReference type="AlphaFoldDB" id="A0A6A6CWE5"/>
<dbReference type="PRINTS" id="PR00411">
    <property type="entry name" value="PNDRDTASEI"/>
</dbReference>
<dbReference type="PANTHER" id="PTHR43557:SF2">
    <property type="entry name" value="RIESKE DOMAIN-CONTAINING PROTEIN-RELATED"/>
    <property type="match status" value="1"/>
</dbReference>
<dbReference type="Gene3D" id="3.50.50.60">
    <property type="entry name" value="FAD/NAD(P)-binding domain"/>
    <property type="match status" value="2"/>
</dbReference>
<dbReference type="GO" id="GO:0016651">
    <property type="term" value="F:oxidoreductase activity, acting on NAD(P)H"/>
    <property type="evidence" value="ECO:0007669"/>
    <property type="project" value="TreeGrafter"/>
</dbReference>
<evidence type="ECO:0000256" key="3">
    <source>
        <dbReference type="ARBA" id="ARBA00022630"/>
    </source>
</evidence>
<evidence type="ECO:0000256" key="9">
    <source>
        <dbReference type="ARBA" id="ARBA00023014"/>
    </source>
</evidence>
<evidence type="ECO:0000259" key="10">
    <source>
        <dbReference type="PROSITE" id="PS51296"/>
    </source>
</evidence>
<evidence type="ECO:0000256" key="8">
    <source>
        <dbReference type="ARBA" id="ARBA00023004"/>
    </source>
</evidence>
<dbReference type="InterPro" id="IPR023753">
    <property type="entry name" value="FAD/NAD-binding_dom"/>
</dbReference>
<dbReference type="Pfam" id="PF00355">
    <property type="entry name" value="Rieske"/>
    <property type="match status" value="1"/>
</dbReference>
<comment type="similarity">
    <text evidence="2">Belongs to the FAD-dependent oxidoreductase family.</text>
</comment>
<dbReference type="Pfam" id="PF07992">
    <property type="entry name" value="Pyr_redox_2"/>
    <property type="match status" value="1"/>
</dbReference>
<keyword evidence="9" id="KW-0411">Iron-sulfur</keyword>
<dbReference type="RefSeq" id="XP_033671008.1">
    <property type="nucleotide sequence ID" value="XM_033805066.1"/>
</dbReference>
<keyword evidence="4" id="KW-0001">2Fe-2S</keyword>
<dbReference type="SUPFAM" id="SSF51905">
    <property type="entry name" value="FAD/NAD(P)-binding domain"/>
    <property type="match status" value="2"/>
</dbReference>
<dbReference type="GO" id="GO:0005737">
    <property type="term" value="C:cytoplasm"/>
    <property type="evidence" value="ECO:0007669"/>
    <property type="project" value="TreeGrafter"/>
</dbReference>
<gene>
    <name evidence="11" type="ORF">M409DRAFT_19725</name>
</gene>
<reference evidence="11" key="1">
    <citation type="journal article" date="2020" name="Stud. Mycol.">
        <title>101 Dothideomycetes genomes: a test case for predicting lifestyles and emergence of pathogens.</title>
        <authorList>
            <person name="Haridas S."/>
            <person name="Albert R."/>
            <person name="Binder M."/>
            <person name="Bloem J."/>
            <person name="Labutti K."/>
            <person name="Salamov A."/>
            <person name="Andreopoulos B."/>
            <person name="Baker S."/>
            <person name="Barry K."/>
            <person name="Bills G."/>
            <person name="Bluhm B."/>
            <person name="Cannon C."/>
            <person name="Castanera R."/>
            <person name="Culley D."/>
            <person name="Daum C."/>
            <person name="Ezra D."/>
            <person name="Gonzalez J."/>
            <person name="Henrissat B."/>
            <person name="Kuo A."/>
            <person name="Liang C."/>
            <person name="Lipzen A."/>
            <person name="Lutzoni F."/>
            <person name="Magnuson J."/>
            <person name="Mondo S."/>
            <person name="Nolan M."/>
            <person name="Ohm R."/>
            <person name="Pangilinan J."/>
            <person name="Park H.-J."/>
            <person name="Ramirez L."/>
            <person name="Alfaro M."/>
            <person name="Sun H."/>
            <person name="Tritt A."/>
            <person name="Yoshinaga Y."/>
            <person name="Zwiers L.-H."/>
            <person name="Turgeon B."/>
            <person name="Goodwin S."/>
            <person name="Spatafora J."/>
            <person name="Crous P."/>
            <person name="Grigoriev I."/>
        </authorList>
    </citation>
    <scope>NUCLEOTIDE SEQUENCE</scope>
    <source>
        <strain evidence="11">ATCC 36951</strain>
    </source>
</reference>
<dbReference type="InterPro" id="IPR036188">
    <property type="entry name" value="FAD/NAD-bd_sf"/>
</dbReference>
<dbReference type="GeneID" id="54558338"/>
<dbReference type="PRINTS" id="PR00368">
    <property type="entry name" value="FADPNR"/>
</dbReference>
<dbReference type="InterPro" id="IPR036922">
    <property type="entry name" value="Rieske_2Fe-2S_sf"/>
</dbReference>
<comment type="cofactor">
    <cofactor evidence="1">
        <name>FAD</name>
        <dbReference type="ChEBI" id="CHEBI:57692"/>
    </cofactor>
</comment>
<dbReference type="SUPFAM" id="SSF50022">
    <property type="entry name" value="ISP domain"/>
    <property type="match status" value="1"/>
</dbReference>